<dbReference type="KEGG" id="age:AA314_09155"/>
<dbReference type="Proteomes" id="UP000035579">
    <property type="component" value="Chromosome"/>
</dbReference>
<dbReference type="EMBL" id="CP011509">
    <property type="protein sequence ID" value="AKJ07529.1"/>
    <property type="molecule type" value="Genomic_DNA"/>
</dbReference>
<gene>
    <name evidence="1" type="ORF">AA314_09155</name>
</gene>
<organism evidence="1 2">
    <name type="scientific">Archangium gephyra</name>
    <dbReference type="NCBI Taxonomy" id="48"/>
    <lineage>
        <taxon>Bacteria</taxon>
        <taxon>Pseudomonadati</taxon>
        <taxon>Myxococcota</taxon>
        <taxon>Myxococcia</taxon>
        <taxon>Myxococcales</taxon>
        <taxon>Cystobacterineae</taxon>
        <taxon>Archangiaceae</taxon>
        <taxon>Archangium</taxon>
    </lineage>
</organism>
<accession>A0AAC8QHG0</accession>
<name>A0AAC8QHG0_9BACT</name>
<evidence type="ECO:0000313" key="2">
    <source>
        <dbReference type="Proteomes" id="UP000035579"/>
    </source>
</evidence>
<protein>
    <submittedName>
        <fullName evidence="1">Uncharacterized protein</fullName>
    </submittedName>
</protein>
<sequence length="49" mass="5182">MEKVGLALRNLYPELRNTQLAGATLRSVTGVYGTLRKSTPSSPSTGMAS</sequence>
<evidence type="ECO:0000313" key="1">
    <source>
        <dbReference type="EMBL" id="AKJ07529.1"/>
    </source>
</evidence>
<proteinExistence type="predicted"/>
<reference evidence="1 2" key="1">
    <citation type="submission" date="2015-05" db="EMBL/GenBank/DDBJ databases">
        <title>Genome assembly of Archangium gephyra DSM 2261.</title>
        <authorList>
            <person name="Sharma G."/>
            <person name="Subramanian S."/>
        </authorList>
    </citation>
    <scope>NUCLEOTIDE SEQUENCE [LARGE SCALE GENOMIC DNA]</scope>
    <source>
        <strain evidence="1 2">DSM 2261</strain>
    </source>
</reference>
<dbReference type="AlphaFoldDB" id="A0AAC8QHG0"/>